<dbReference type="InterPro" id="IPR001734">
    <property type="entry name" value="Na/solute_symporter"/>
</dbReference>
<keyword evidence="10 14" id="KW-0472">Membrane</keyword>
<protein>
    <submittedName>
        <fullName evidence="15">Uncharacterized protein</fullName>
    </submittedName>
</protein>
<evidence type="ECO:0000256" key="9">
    <source>
        <dbReference type="ARBA" id="ARBA00023065"/>
    </source>
</evidence>
<feature type="transmembrane region" description="Helical" evidence="14">
    <location>
        <begin position="117"/>
        <end position="137"/>
    </location>
</feature>
<dbReference type="RefSeq" id="WP_162221268.1">
    <property type="nucleotide sequence ID" value="NZ_JANJZM010000001.1"/>
</dbReference>
<feature type="transmembrane region" description="Helical" evidence="14">
    <location>
        <begin position="232"/>
        <end position="251"/>
    </location>
</feature>
<evidence type="ECO:0000256" key="6">
    <source>
        <dbReference type="ARBA" id="ARBA00022847"/>
    </source>
</evidence>
<dbReference type="GO" id="GO:0015293">
    <property type="term" value="F:symporter activity"/>
    <property type="evidence" value="ECO:0007669"/>
    <property type="project" value="UniProtKB-KW"/>
</dbReference>
<dbReference type="PANTHER" id="PTHR48086:SF3">
    <property type="entry name" value="SODIUM_PROLINE SYMPORTER"/>
    <property type="match status" value="1"/>
</dbReference>
<feature type="transmembrane region" description="Helical" evidence="14">
    <location>
        <begin position="373"/>
        <end position="401"/>
    </location>
</feature>
<evidence type="ECO:0000256" key="14">
    <source>
        <dbReference type="SAM" id="Phobius"/>
    </source>
</evidence>
<comment type="subcellular location">
    <subcellularLocation>
        <location evidence="1">Cell membrane</location>
        <topology evidence="1">Multi-pass membrane protein</topology>
    </subcellularLocation>
</comment>
<organism evidence="15 16">
    <name type="scientific">Anaerotruncus colihominis</name>
    <dbReference type="NCBI Taxonomy" id="169435"/>
    <lineage>
        <taxon>Bacteria</taxon>
        <taxon>Bacillati</taxon>
        <taxon>Bacillota</taxon>
        <taxon>Clostridia</taxon>
        <taxon>Eubacteriales</taxon>
        <taxon>Oscillospiraceae</taxon>
        <taxon>Anaerotruncus</taxon>
    </lineage>
</organism>
<feature type="transmembrane region" description="Helical" evidence="14">
    <location>
        <begin position="422"/>
        <end position="441"/>
    </location>
</feature>
<dbReference type="AlphaFoldDB" id="A0A845SQY5"/>
<evidence type="ECO:0000256" key="1">
    <source>
        <dbReference type="ARBA" id="ARBA00004651"/>
    </source>
</evidence>
<evidence type="ECO:0000256" key="8">
    <source>
        <dbReference type="ARBA" id="ARBA00023053"/>
    </source>
</evidence>
<evidence type="ECO:0000313" key="16">
    <source>
        <dbReference type="Proteomes" id="UP000462501"/>
    </source>
</evidence>
<evidence type="ECO:0000256" key="12">
    <source>
        <dbReference type="ARBA" id="ARBA00033708"/>
    </source>
</evidence>
<feature type="transmembrane region" description="Helical" evidence="14">
    <location>
        <begin position="62"/>
        <end position="83"/>
    </location>
</feature>
<dbReference type="Gene3D" id="1.20.1730.10">
    <property type="entry name" value="Sodium/glucose cotransporter"/>
    <property type="match status" value="2"/>
</dbReference>
<keyword evidence="8" id="KW-0915">Sodium</keyword>
<dbReference type="GO" id="GO:0005886">
    <property type="term" value="C:plasma membrane"/>
    <property type="evidence" value="ECO:0007669"/>
    <property type="project" value="UniProtKB-SubCell"/>
</dbReference>
<dbReference type="InterPro" id="IPR050277">
    <property type="entry name" value="Sodium:Solute_Symporter"/>
</dbReference>
<evidence type="ECO:0000256" key="7">
    <source>
        <dbReference type="ARBA" id="ARBA00022989"/>
    </source>
</evidence>
<dbReference type="PANTHER" id="PTHR48086">
    <property type="entry name" value="SODIUM/PROLINE SYMPORTER-RELATED"/>
    <property type="match status" value="1"/>
</dbReference>
<dbReference type="InterPro" id="IPR038377">
    <property type="entry name" value="Na/Glc_symporter_sf"/>
</dbReference>
<gene>
    <name evidence="15" type="ORF">FMM72_09405</name>
</gene>
<evidence type="ECO:0000256" key="4">
    <source>
        <dbReference type="ARBA" id="ARBA00022475"/>
    </source>
</evidence>
<feature type="transmembrane region" description="Helical" evidence="14">
    <location>
        <begin position="180"/>
        <end position="202"/>
    </location>
</feature>
<sequence>MLVVIIVLYFLLMIAIGVIASRRVKSSEGFLLGGKSFGPWFTAFKFAATLESGTKLIGTPGMAFGLGYPAFLQGMWTPIAYFLSFRCFGERLKIACEHFKVLTVPQLLEKRYGGKHLRVLSAIAILVGLGGSLIAQFKASGEIFSSIFGTTYLTGLIVGVIVVGLYSIIGGYTATVWTDLIQGIVMVFGVIILLVATVQTAFGSFRLDFLVEMNRRLAETAPNMLALDGGGGMPIIMIITMSVIGCIVGIAQPQQAVALFSMRDTRVAKSAMVIATVFSSILIWCLLPSAMLGRLILDPSTVPNSDAVMPILTQTVLPPTMAGLVMAAVLSAIMSTVSGLIVVAASAVSHDILDPSTVPNSDAVMPILTQTVLSPTMAGLVMAAVLSAIMSTVSGLIVVAASAVSHDIMDIVAPKVYHKNPVAWDRAAAGLIVLICFLFAINPPSIIFWIVLFAFGFTVFTFVMPMVGVVLWKKATCKAVTIQMIVTMILIPAWQAMTTAGITKISGLTVGMIVTPILFILISLTTKNGSQEDVDSLWEAYKTAGVSSSK</sequence>
<dbReference type="GO" id="GO:0006814">
    <property type="term" value="P:sodium ion transport"/>
    <property type="evidence" value="ECO:0007669"/>
    <property type="project" value="UniProtKB-KW"/>
</dbReference>
<keyword evidence="6" id="KW-0769">Symport</keyword>
<comment type="catalytic activity">
    <reaction evidence="12">
        <text>L-proline(in) + Na(+)(in) = L-proline(out) + Na(+)(out)</text>
        <dbReference type="Rhea" id="RHEA:28967"/>
        <dbReference type="ChEBI" id="CHEBI:29101"/>
        <dbReference type="ChEBI" id="CHEBI:60039"/>
    </reaction>
</comment>
<evidence type="ECO:0000256" key="13">
    <source>
        <dbReference type="RuleBase" id="RU362091"/>
    </source>
</evidence>
<evidence type="ECO:0000256" key="10">
    <source>
        <dbReference type="ARBA" id="ARBA00023136"/>
    </source>
</evidence>
<keyword evidence="5 14" id="KW-0812">Transmembrane</keyword>
<comment type="similarity">
    <text evidence="2 13">Belongs to the sodium:solute symporter (SSF) (TC 2.A.21) family.</text>
</comment>
<evidence type="ECO:0000313" key="15">
    <source>
        <dbReference type="EMBL" id="NDO39469.1"/>
    </source>
</evidence>
<feature type="transmembrane region" description="Helical" evidence="14">
    <location>
        <begin position="502"/>
        <end position="522"/>
    </location>
</feature>
<keyword evidence="9" id="KW-0406">Ion transport</keyword>
<dbReference type="Pfam" id="PF00474">
    <property type="entry name" value="SSF"/>
    <property type="match status" value="2"/>
</dbReference>
<accession>A0A845SQY5</accession>
<feature type="transmembrane region" description="Helical" evidence="14">
    <location>
        <begin position="271"/>
        <end position="291"/>
    </location>
</feature>
<feature type="transmembrane region" description="Helical" evidence="14">
    <location>
        <begin position="447"/>
        <end position="472"/>
    </location>
</feature>
<evidence type="ECO:0000256" key="11">
    <source>
        <dbReference type="ARBA" id="ARBA00023201"/>
    </source>
</evidence>
<comment type="caution">
    <text evidence="15">The sequence shown here is derived from an EMBL/GenBank/DDBJ whole genome shotgun (WGS) entry which is preliminary data.</text>
</comment>
<name>A0A845SQY5_9FIRM</name>
<reference evidence="15 16" key="1">
    <citation type="submission" date="2019-06" db="EMBL/GenBank/DDBJ databases">
        <title>Draft genome sequences of 15 bacterial species constituting the stable defined intestinal microbiota of the GM15 gnotobiotic mouse model.</title>
        <authorList>
            <person name="Elie C."/>
            <person name="Mathieu A."/>
            <person name="Saliou A."/>
            <person name="Darnaud M."/>
            <person name="Leulier F."/>
            <person name="Tamellini A."/>
        </authorList>
    </citation>
    <scope>NUCLEOTIDE SEQUENCE [LARGE SCALE GENOMIC DNA]</scope>
    <source>
        <strain evidence="15 16">JM4-15</strain>
    </source>
</reference>
<proteinExistence type="inferred from homology"/>
<evidence type="ECO:0000256" key="3">
    <source>
        <dbReference type="ARBA" id="ARBA00022448"/>
    </source>
</evidence>
<feature type="transmembrane region" description="Helical" evidence="14">
    <location>
        <begin position="143"/>
        <end position="168"/>
    </location>
</feature>
<keyword evidence="3" id="KW-0813">Transport</keyword>
<dbReference type="PROSITE" id="PS50283">
    <property type="entry name" value="NA_SOLUT_SYMP_3"/>
    <property type="match status" value="1"/>
</dbReference>
<evidence type="ECO:0000256" key="2">
    <source>
        <dbReference type="ARBA" id="ARBA00006434"/>
    </source>
</evidence>
<dbReference type="EMBL" id="VIQT01000010">
    <property type="protein sequence ID" value="NDO39469.1"/>
    <property type="molecule type" value="Genomic_DNA"/>
</dbReference>
<keyword evidence="4" id="KW-1003">Cell membrane</keyword>
<keyword evidence="11" id="KW-0739">Sodium transport</keyword>
<keyword evidence="7 14" id="KW-1133">Transmembrane helix</keyword>
<feature type="transmembrane region" description="Helical" evidence="14">
    <location>
        <begin position="479"/>
        <end position="496"/>
    </location>
</feature>
<dbReference type="Proteomes" id="UP000462501">
    <property type="component" value="Unassembled WGS sequence"/>
</dbReference>
<evidence type="ECO:0000256" key="5">
    <source>
        <dbReference type="ARBA" id="ARBA00022692"/>
    </source>
</evidence>